<dbReference type="EMBL" id="CAJVPV010062473">
    <property type="protein sequence ID" value="CAG8791941.1"/>
    <property type="molecule type" value="Genomic_DNA"/>
</dbReference>
<sequence length="94" mass="10717">LSIPQIAPAKVDDDDGFDKMLMEAFEEEEAKIKEESQNQPSSNVAIPTKEDIISEKDESLPKEAVDVPDDDKDFYNNEEEYNFGRVFSDNNNDE</sequence>
<feature type="region of interest" description="Disordered" evidence="1">
    <location>
        <begin position="28"/>
        <end position="94"/>
    </location>
</feature>
<feature type="non-terminal residue" evidence="2">
    <location>
        <position position="1"/>
    </location>
</feature>
<keyword evidence="3" id="KW-1185">Reference proteome</keyword>
<dbReference type="Proteomes" id="UP000789342">
    <property type="component" value="Unassembled WGS sequence"/>
</dbReference>
<evidence type="ECO:0000313" key="3">
    <source>
        <dbReference type="Proteomes" id="UP000789342"/>
    </source>
</evidence>
<evidence type="ECO:0000256" key="1">
    <source>
        <dbReference type="SAM" id="MobiDB-lite"/>
    </source>
</evidence>
<protein>
    <submittedName>
        <fullName evidence="2">4572_t:CDS:1</fullName>
    </submittedName>
</protein>
<comment type="caution">
    <text evidence="2">The sequence shown here is derived from an EMBL/GenBank/DDBJ whole genome shotgun (WGS) entry which is preliminary data.</text>
</comment>
<feature type="non-terminal residue" evidence="2">
    <location>
        <position position="94"/>
    </location>
</feature>
<feature type="compositionally biased region" description="Acidic residues" evidence="1">
    <location>
        <begin position="66"/>
        <end position="81"/>
    </location>
</feature>
<gene>
    <name evidence="2" type="ORF">AMORRO_LOCUS18223</name>
</gene>
<proteinExistence type="predicted"/>
<dbReference type="AlphaFoldDB" id="A0A9N9JSR0"/>
<reference evidence="2" key="1">
    <citation type="submission" date="2021-06" db="EMBL/GenBank/DDBJ databases">
        <authorList>
            <person name="Kallberg Y."/>
            <person name="Tangrot J."/>
            <person name="Rosling A."/>
        </authorList>
    </citation>
    <scope>NUCLEOTIDE SEQUENCE</scope>
    <source>
        <strain evidence="2">CL551</strain>
    </source>
</reference>
<accession>A0A9N9JSR0</accession>
<feature type="compositionally biased region" description="Basic and acidic residues" evidence="1">
    <location>
        <begin position="48"/>
        <end position="65"/>
    </location>
</feature>
<evidence type="ECO:0000313" key="2">
    <source>
        <dbReference type="EMBL" id="CAG8791941.1"/>
    </source>
</evidence>
<dbReference type="OrthoDB" id="10566235at2759"/>
<name>A0A9N9JSR0_9GLOM</name>
<organism evidence="2 3">
    <name type="scientific">Acaulospora morrowiae</name>
    <dbReference type="NCBI Taxonomy" id="94023"/>
    <lineage>
        <taxon>Eukaryota</taxon>
        <taxon>Fungi</taxon>
        <taxon>Fungi incertae sedis</taxon>
        <taxon>Mucoromycota</taxon>
        <taxon>Glomeromycotina</taxon>
        <taxon>Glomeromycetes</taxon>
        <taxon>Diversisporales</taxon>
        <taxon>Acaulosporaceae</taxon>
        <taxon>Acaulospora</taxon>
    </lineage>
</organism>